<gene>
    <name evidence="2" type="ORF">WJX84_011131</name>
</gene>
<feature type="region of interest" description="Disordered" evidence="1">
    <location>
        <begin position="131"/>
        <end position="209"/>
    </location>
</feature>
<organism evidence="2 3">
    <name type="scientific">Apatococcus fuscideae</name>
    <dbReference type="NCBI Taxonomy" id="2026836"/>
    <lineage>
        <taxon>Eukaryota</taxon>
        <taxon>Viridiplantae</taxon>
        <taxon>Chlorophyta</taxon>
        <taxon>core chlorophytes</taxon>
        <taxon>Trebouxiophyceae</taxon>
        <taxon>Chlorellales</taxon>
        <taxon>Chlorellaceae</taxon>
        <taxon>Apatococcus</taxon>
    </lineage>
</organism>
<feature type="compositionally biased region" description="Basic residues" evidence="1">
    <location>
        <begin position="152"/>
        <end position="173"/>
    </location>
</feature>
<sequence>MRTGDVQLSRAMAGHEFLLLKSGPGPKEEPSAGDDLLEYFKVSAKLYNSATSLVPGNYLGGLPGSTRWYRGDRAELEPLARLPPAQGEQTVWKPTRLELQAFRLESGPFALSEDDLGPLVETALAPEHAPEMSTMPAGAPAAATGTLDKPRKEKKHKKEKKEKKEKKANKRQRVAQDGLAASLTSFGRDSHGGSEQEPPGLATFSTHGPGALRASRGRLRCGEMICTALIGKVREVFQISGSADSRFSDISEQQNLRFLFPFLSAWTIGYLALQTSSTGDSLILRLFRLAFYCQAWPERASRRWTNTHRWPKANLTDDALNVVTEIARNEAQH</sequence>
<dbReference type="AlphaFoldDB" id="A0AAW1SJF8"/>
<dbReference type="Proteomes" id="UP001485043">
    <property type="component" value="Unassembled WGS sequence"/>
</dbReference>
<evidence type="ECO:0000313" key="2">
    <source>
        <dbReference type="EMBL" id="KAK9845657.1"/>
    </source>
</evidence>
<dbReference type="EMBL" id="JALJOV010001594">
    <property type="protein sequence ID" value="KAK9845657.1"/>
    <property type="molecule type" value="Genomic_DNA"/>
</dbReference>
<reference evidence="2 3" key="1">
    <citation type="journal article" date="2024" name="Nat. Commun.">
        <title>Phylogenomics reveals the evolutionary origins of lichenization in chlorophyte algae.</title>
        <authorList>
            <person name="Puginier C."/>
            <person name="Libourel C."/>
            <person name="Otte J."/>
            <person name="Skaloud P."/>
            <person name="Haon M."/>
            <person name="Grisel S."/>
            <person name="Petersen M."/>
            <person name="Berrin J.G."/>
            <person name="Delaux P.M."/>
            <person name="Dal Grande F."/>
            <person name="Keller J."/>
        </authorList>
    </citation>
    <scope>NUCLEOTIDE SEQUENCE [LARGE SCALE GENOMIC DNA]</scope>
    <source>
        <strain evidence="2 3">SAG 2523</strain>
    </source>
</reference>
<proteinExistence type="predicted"/>
<comment type="caution">
    <text evidence="2">The sequence shown here is derived from an EMBL/GenBank/DDBJ whole genome shotgun (WGS) entry which is preliminary data.</text>
</comment>
<keyword evidence="3" id="KW-1185">Reference proteome</keyword>
<evidence type="ECO:0000256" key="1">
    <source>
        <dbReference type="SAM" id="MobiDB-lite"/>
    </source>
</evidence>
<name>A0AAW1SJF8_9CHLO</name>
<protein>
    <submittedName>
        <fullName evidence="2">Uncharacterized protein</fullName>
    </submittedName>
</protein>
<evidence type="ECO:0000313" key="3">
    <source>
        <dbReference type="Proteomes" id="UP001485043"/>
    </source>
</evidence>
<feature type="non-terminal residue" evidence="2">
    <location>
        <position position="333"/>
    </location>
</feature>
<accession>A0AAW1SJF8</accession>
<feature type="compositionally biased region" description="Low complexity" evidence="1">
    <location>
        <begin position="136"/>
        <end position="146"/>
    </location>
</feature>